<sequence>MVGRSSTKRWMSGSKALVVGLAIGATRPGLPLRLTRKLERDTPSTSAIRFTASLPSEARAAARSVFCLGFGERFPEDLVLPGLAAEQGVPARAPLLETPNSELPTTVQPNSLLPRLSRSQTAPAVEKIGSTPCRATDDTVSPGSKLSSMIRSFASVTRPMPTARDAGDHLDALIVLGHKPVIKLVVEPFCLCRVSDRNGGSSAEKVSLQRRPMPGLYSKATAPMRCSDSA</sequence>
<organism evidence="1 2">
    <name type="scientific">Mesorhizobium muleiense</name>
    <dbReference type="NCBI Taxonomy" id="1004279"/>
    <lineage>
        <taxon>Bacteria</taxon>
        <taxon>Pseudomonadati</taxon>
        <taxon>Pseudomonadota</taxon>
        <taxon>Alphaproteobacteria</taxon>
        <taxon>Hyphomicrobiales</taxon>
        <taxon>Phyllobacteriaceae</taxon>
        <taxon>Mesorhizobium</taxon>
    </lineage>
</organism>
<protein>
    <submittedName>
        <fullName evidence="1">Uncharacterized protein</fullName>
    </submittedName>
</protein>
<evidence type="ECO:0000313" key="1">
    <source>
        <dbReference type="EMBL" id="SDK83213.1"/>
    </source>
</evidence>
<keyword evidence="2" id="KW-1185">Reference proteome</keyword>
<name>A0A1G9F4Q6_9HYPH</name>
<dbReference type="AlphaFoldDB" id="A0A1G9F4Q6"/>
<gene>
    <name evidence="1" type="ORF">SAMN05428953_12170</name>
</gene>
<proteinExistence type="predicted"/>
<dbReference type="Proteomes" id="UP000198894">
    <property type="component" value="Unassembled WGS sequence"/>
</dbReference>
<dbReference type="EMBL" id="FNEE01000021">
    <property type="protein sequence ID" value="SDK83213.1"/>
    <property type="molecule type" value="Genomic_DNA"/>
</dbReference>
<accession>A0A1G9F4Q6</accession>
<reference evidence="2" key="1">
    <citation type="submission" date="2016-10" db="EMBL/GenBank/DDBJ databases">
        <authorList>
            <person name="Varghese N."/>
            <person name="Submissions S."/>
        </authorList>
    </citation>
    <scope>NUCLEOTIDE SEQUENCE [LARGE SCALE GENOMIC DNA]</scope>
    <source>
        <strain evidence="2">CGMCC 1.11022</strain>
    </source>
</reference>
<evidence type="ECO:0000313" key="2">
    <source>
        <dbReference type="Proteomes" id="UP000198894"/>
    </source>
</evidence>